<keyword evidence="1" id="KW-0812">Transmembrane</keyword>
<evidence type="ECO:0000313" key="2">
    <source>
        <dbReference type="EMBL" id="MBB6039972.1"/>
    </source>
</evidence>
<name>A0A841G2H2_9ACTN</name>
<feature type="transmembrane region" description="Helical" evidence="1">
    <location>
        <begin position="63"/>
        <end position="84"/>
    </location>
</feature>
<organism evidence="2 3">
    <name type="scientific">Phytomonospora endophytica</name>
    <dbReference type="NCBI Taxonomy" id="714109"/>
    <lineage>
        <taxon>Bacteria</taxon>
        <taxon>Bacillati</taxon>
        <taxon>Actinomycetota</taxon>
        <taxon>Actinomycetes</taxon>
        <taxon>Micromonosporales</taxon>
        <taxon>Micromonosporaceae</taxon>
        <taxon>Phytomonospora</taxon>
    </lineage>
</organism>
<accession>A0A841G2H2</accession>
<feature type="transmembrane region" description="Helical" evidence="1">
    <location>
        <begin position="96"/>
        <end position="113"/>
    </location>
</feature>
<reference evidence="2 3" key="1">
    <citation type="submission" date="2020-08" db="EMBL/GenBank/DDBJ databases">
        <title>Genomic Encyclopedia of Type Strains, Phase IV (KMG-IV): sequencing the most valuable type-strain genomes for metagenomic binning, comparative biology and taxonomic classification.</title>
        <authorList>
            <person name="Goeker M."/>
        </authorList>
    </citation>
    <scope>NUCLEOTIDE SEQUENCE [LARGE SCALE GENOMIC DNA]</scope>
    <source>
        <strain evidence="2 3">YIM 65646</strain>
    </source>
</reference>
<dbReference type="RefSeq" id="WP_184793047.1">
    <property type="nucleotide sequence ID" value="NZ_BONT01000080.1"/>
</dbReference>
<evidence type="ECO:0000313" key="3">
    <source>
        <dbReference type="Proteomes" id="UP000548476"/>
    </source>
</evidence>
<sequence length="187" mass="19904">MSRMPATVRIATAVQFATAGLTAVGATLAVLTTAHLLDAVESAMRAQGAGYDDATAASFVTGLFSYVLIGVWAAGALLVALFAFGYRHEVERWTRVATWTFALPVALLGVRAMDRAATPRTGLDDAEFLALTGRALDRAIPGWWPPALVVLEVLTAVAYLAIVALLATPAARAWFRRPREDHSSKPP</sequence>
<protein>
    <submittedName>
        <fullName evidence="2">Uncharacterized protein</fullName>
    </submittedName>
</protein>
<keyword evidence="3" id="KW-1185">Reference proteome</keyword>
<feature type="transmembrane region" description="Helical" evidence="1">
    <location>
        <begin position="153"/>
        <end position="175"/>
    </location>
</feature>
<dbReference type="Proteomes" id="UP000548476">
    <property type="component" value="Unassembled WGS sequence"/>
</dbReference>
<dbReference type="EMBL" id="JACHGT010000028">
    <property type="protein sequence ID" value="MBB6039972.1"/>
    <property type="molecule type" value="Genomic_DNA"/>
</dbReference>
<comment type="caution">
    <text evidence="2">The sequence shown here is derived from an EMBL/GenBank/DDBJ whole genome shotgun (WGS) entry which is preliminary data.</text>
</comment>
<gene>
    <name evidence="2" type="ORF">HNR73_007871</name>
</gene>
<keyword evidence="1" id="KW-0472">Membrane</keyword>
<evidence type="ECO:0000256" key="1">
    <source>
        <dbReference type="SAM" id="Phobius"/>
    </source>
</evidence>
<dbReference type="AlphaFoldDB" id="A0A841G2H2"/>
<keyword evidence="1" id="KW-1133">Transmembrane helix</keyword>
<proteinExistence type="predicted"/>